<dbReference type="SUPFAM" id="SSF103473">
    <property type="entry name" value="MFS general substrate transporter"/>
    <property type="match status" value="1"/>
</dbReference>
<comment type="caution">
    <text evidence="2">The sequence shown here is derived from an EMBL/GenBank/DDBJ whole genome shotgun (WGS) entry which is preliminary data.</text>
</comment>
<feature type="transmembrane region" description="Helical" evidence="1">
    <location>
        <begin position="47"/>
        <end position="64"/>
    </location>
</feature>
<name>A0A023DFN0_9BACL</name>
<keyword evidence="1" id="KW-1133">Transmembrane helix</keyword>
<evidence type="ECO:0000256" key="1">
    <source>
        <dbReference type="SAM" id="Phobius"/>
    </source>
</evidence>
<gene>
    <name evidence="2" type="ORF">GCA01S_031_00390</name>
</gene>
<sequence>MRNILSLHPISLHIIIGTLFAKTATFMTIPFLSIYLTKVKGISPVEAGAIIGISAFVSLFYTLFT</sequence>
<keyword evidence="1" id="KW-0812">Transmembrane</keyword>
<accession>A0A023DFN0</accession>
<keyword evidence="3" id="KW-1185">Reference proteome</keyword>
<dbReference type="InterPro" id="IPR036259">
    <property type="entry name" value="MFS_trans_sf"/>
</dbReference>
<organism evidence="2 3">
    <name type="scientific">Parageobacillus caldoxylosilyticus NBRC 107762</name>
    <dbReference type="NCBI Taxonomy" id="1220594"/>
    <lineage>
        <taxon>Bacteria</taxon>
        <taxon>Bacillati</taxon>
        <taxon>Bacillota</taxon>
        <taxon>Bacilli</taxon>
        <taxon>Bacillales</taxon>
        <taxon>Anoxybacillaceae</taxon>
        <taxon>Saccharococcus</taxon>
    </lineage>
</organism>
<reference evidence="2 3" key="1">
    <citation type="submission" date="2014-04" db="EMBL/GenBank/DDBJ databases">
        <title>Whole genome shotgun sequence of Geobacillus caldoxylosilyticus NBRC 107762.</title>
        <authorList>
            <person name="Hosoyama A."/>
            <person name="Hosoyama Y."/>
            <person name="Katano-Makiyama Y."/>
            <person name="Tsuchikane K."/>
            <person name="Ohji S."/>
            <person name="Ichikawa N."/>
            <person name="Yamazoe A."/>
            <person name="Fujita N."/>
        </authorList>
    </citation>
    <scope>NUCLEOTIDE SEQUENCE [LARGE SCALE GENOMIC DNA]</scope>
    <source>
        <strain evidence="2 3">NBRC 107762</strain>
    </source>
</reference>
<evidence type="ECO:0000313" key="3">
    <source>
        <dbReference type="Proteomes" id="UP000023561"/>
    </source>
</evidence>
<dbReference type="AlphaFoldDB" id="A0A023DFN0"/>
<protein>
    <recommendedName>
        <fullName evidence="4">Major facilitator superfamily transporter</fullName>
    </recommendedName>
</protein>
<evidence type="ECO:0000313" key="2">
    <source>
        <dbReference type="EMBL" id="GAJ40033.1"/>
    </source>
</evidence>
<dbReference type="Proteomes" id="UP000023561">
    <property type="component" value="Unassembled WGS sequence"/>
</dbReference>
<feature type="transmembrane region" description="Helical" evidence="1">
    <location>
        <begin position="12"/>
        <end position="35"/>
    </location>
</feature>
<keyword evidence="1" id="KW-0472">Membrane</keyword>
<evidence type="ECO:0008006" key="4">
    <source>
        <dbReference type="Google" id="ProtNLM"/>
    </source>
</evidence>
<proteinExistence type="predicted"/>
<dbReference type="EMBL" id="BAWO01000031">
    <property type="protein sequence ID" value="GAJ40033.1"/>
    <property type="molecule type" value="Genomic_DNA"/>
</dbReference>